<dbReference type="GO" id="GO:0016705">
    <property type="term" value="F:oxidoreductase activity, acting on paired donors, with incorporation or reduction of molecular oxygen"/>
    <property type="evidence" value="ECO:0007669"/>
    <property type="project" value="InterPro"/>
</dbReference>
<dbReference type="Pfam" id="PF00296">
    <property type="entry name" value="Bac_luciferase"/>
    <property type="match status" value="1"/>
</dbReference>
<evidence type="ECO:0000259" key="1">
    <source>
        <dbReference type="Pfam" id="PF00296"/>
    </source>
</evidence>
<name>A0A937W3X4_UNCTE</name>
<organism evidence="2 3">
    <name type="scientific">Tectimicrobiota bacterium</name>
    <dbReference type="NCBI Taxonomy" id="2528274"/>
    <lineage>
        <taxon>Bacteria</taxon>
        <taxon>Pseudomonadati</taxon>
        <taxon>Nitrospinota/Tectimicrobiota group</taxon>
        <taxon>Candidatus Tectimicrobiota</taxon>
    </lineage>
</organism>
<dbReference type="InterPro" id="IPR011251">
    <property type="entry name" value="Luciferase-like_dom"/>
</dbReference>
<dbReference type="SUPFAM" id="SSF51679">
    <property type="entry name" value="Bacterial luciferase-like"/>
    <property type="match status" value="1"/>
</dbReference>
<accession>A0A937W3X4</accession>
<dbReference type="Gene3D" id="3.20.20.30">
    <property type="entry name" value="Luciferase-like domain"/>
    <property type="match status" value="1"/>
</dbReference>
<dbReference type="InterPro" id="IPR036661">
    <property type="entry name" value="Luciferase-like_sf"/>
</dbReference>
<gene>
    <name evidence="2" type="ORF">FJZ47_20670</name>
</gene>
<evidence type="ECO:0000313" key="2">
    <source>
        <dbReference type="EMBL" id="MBM3226187.1"/>
    </source>
</evidence>
<comment type="caution">
    <text evidence="2">The sequence shown here is derived from an EMBL/GenBank/DDBJ whole genome shotgun (WGS) entry which is preliminary data.</text>
</comment>
<feature type="domain" description="Luciferase-like" evidence="1">
    <location>
        <begin position="9"/>
        <end position="44"/>
    </location>
</feature>
<dbReference type="EMBL" id="VGLS01000820">
    <property type="protein sequence ID" value="MBM3226187.1"/>
    <property type="molecule type" value="Genomic_DNA"/>
</dbReference>
<sequence length="58" mass="6534">MALKFGFSLSNNQGIEDVQVIVRLAQQAEALGFDSVWASDHVFNVGYVFERIGHRPRL</sequence>
<reference evidence="2" key="1">
    <citation type="submission" date="2019-03" db="EMBL/GenBank/DDBJ databases">
        <title>Lake Tanganyika Metagenome-Assembled Genomes (MAGs).</title>
        <authorList>
            <person name="Tran P."/>
        </authorList>
    </citation>
    <scope>NUCLEOTIDE SEQUENCE</scope>
    <source>
        <strain evidence="2">K_DeepCast_65m_m2_066</strain>
    </source>
</reference>
<evidence type="ECO:0000313" key="3">
    <source>
        <dbReference type="Proteomes" id="UP000712673"/>
    </source>
</evidence>
<protein>
    <submittedName>
        <fullName evidence="2">LLM class flavin-dependent oxidoreductase</fullName>
    </submittedName>
</protein>
<dbReference type="Proteomes" id="UP000712673">
    <property type="component" value="Unassembled WGS sequence"/>
</dbReference>
<dbReference type="AlphaFoldDB" id="A0A937W3X4"/>
<proteinExistence type="predicted"/>